<dbReference type="EMBL" id="VDGI01000025">
    <property type="protein sequence ID" value="TQR17670.1"/>
    <property type="molecule type" value="Genomic_DNA"/>
</dbReference>
<dbReference type="AlphaFoldDB" id="A0A544TJP1"/>
<dbReference type="RefSeq" id="WP_142643935.1">
    <property type="nucleotide sequence ID" value="NZ_VDGI01000025.1"/>
</dbReference>
<dbReference type="Pfam" id="PF08378">
    <property type="entry name" value="NERD"/>
    <property type="match status" value="1"/>
</dbReference>
<evidence type="ECO:0000313" key="2">
    <source>
        <dbReference type="EMBL" id="TQR17670.1"/>
    </source>
</evidence>
<protein>
    <submittedName>
        <fullName evidence="2">NERD domain-containing protein</fullName>
    </submittedName>
</protein>
<dbReference type="PROSITE" id="PS50965">
    <property type="entry name" value="NERD"/>
    <property type="match status" value="1"/>
</dbReference>
<accession>A0A544TJP1</accession>
<sequence>MIIKKRSMEYKYMGLKMLYKRLPKEHAMKSIINSNILSTRAGIIGESKLEEIFDKYHFPFDYCVLHDVSMTSTGKFQIDVLFITPYYVAILECKNIIGELCFENEPSCLIRKLEDQKKDVFESPEIQVDRNKYLLKEWLTQRDVFIPVIGVIVLSSMKSRVVKKPNHTPVIYTSSIPTFLRNLPRKKEYISVTKMYEIAKLIMLLHRPFIPYPMCKNWGIDPRDLITGVKCEKCDQFGMVKIHRGWHCLTCMSIDRLAHEQTVREWFALVGKHISNKDCRNFLQIESHQLASRILNSMNLKRRGSSKNNTIYTFEWEKLNEK</sequence>
<gene>
    <name evidence="2" type="ORF">FG384_17270</name>
</gene>
<proteinExistence type="predicted"/>
<comment type="caution">
    <text evidence="2">The sequence shown here is derived from an EMBL/GenBank/DDBJ whole genome shotgun (WGS) entry which is preliminary data.</text>
</comment>
<dbReference type="OrthoDB" id="569879at2"/>
<reference evidence="2 3" key="1">
    <citation type="submission" date="2019-06" db="EMBL/GenBank/DDBJ databases">
        <title>Psychrobacillus vulpis sp. nov., a new species isolated from feces of a red fox that inhabits in The Tablas de Daimiel Natural Park, Albacete, Spain.</title>
        <authorList>
            <person name="Rodriguez M."/>
            <person name="Reina J.C."/>
            <person name="Bejar V."/>
            <person name="Llamas I."/>
        </authorList>
    </citation>
    <scope>NUCLEOTIDE SEQUENCE [LARGE SCALE GENOMIC DNA]</scope>
    <source>
        <strain evidence="2 3">Z8</strain>
    </source>
</reference>
<dbReference type="InterPro" id="IPR011528">
    <property type="entry name" value="NERD"/>
</dbReference>
<keyword evidence="3" id="KW-1185">Reference proteome</keyword>
<evidence type="ECO:0000259" key="1">
    <source>
        <dbReference type="PROSITE" id="PS50965"/>
    </source>
</evidence>
<name>A0A544TJP1_9BACI</name>
<feature type="domain" description="NERD" evidence="1">
    <location>
        <begin position="41"/>
        <end position="158"/>
    </location>
</feature>
<evidence type="ECO:0000313" key="3">
    <source>
        <dbReference type="Proteomes" id="UP000316626"/>
    </source>
</evidence>
<dbReference type="Proteomes" id="UP000316626">
    <property type="component" value="Unassembled WGS sequence"/>
</dbReference>
<organism evidence="2 3">
    <name type="scientific">Psychrobacillus vulpis</name>
    <dbReference type="NCBI Taxonomy" id="2325572"/>
    <lineage>
        <taxon>Bacteria</taxon>
        <taxon>Bacillati</taxon>
        <taxon>Bacillota</taxon>
        <taxon>Bacilli</taxon>
        <taxon>Bacillales</taxon>
        <taxon>Bacillaceae</taxon>
        <taxon>Psychrobacillus</taxon>
    </lineage>
</organism>